<accession>A0A345C3Z4</accession>
<dbReference type="EMBL" id="CP031092">
    <property type="protein sequence ID" value="AXF57925.1"/>
    <property type="molecule type" value="Genomic_DNA"/>
</dbReference>
<name>A0A345C3Z4_9BACI</name>
<dbReference type="OrthoDB" id="2413843at2"/>
<evidence type="ECO:0000256" key="1">
    <source>
        <dbReference type="SAM" id="Phobius"/>
    </source>
</evidence>
<dbReference type="InterPro" id="IPR025037">
    <property type="entry name" value="DUF3923"/>
</dbReference>
<dbReference type="AlphaFoldDB" id="A0A345C3Z4"/>
<feature type="transmembrane region" description="Helical" evidence="1">
    <location>
        <begin position="43"/>
        <end position="69"/>
    </location>
</feature>
<dbReference type="KEGG" id="rue:DT065_08630"/>
<evidence type="ECO:0000313" key="2">
    <source>
        <dbReference type="EMBL" id="AXF57925.1"/>
    </source>
</evidence>
<proteinExistence type="predicted"/>
<gene>
    <name evidence="2" type="ORF">DT065_08630</name>
</gene>
<keyword evidence="1" id="KW-0812">Transmembrane</keyword>
<reference evidence="2 3" key="1">
    <citation type="journal article" date="2018" name="J. Microbiol.">
        <title>Salicibibacter kimchii gen. nov., sp. nov., a moderately halophilic and alkalitolerant bacterium in the family Bacillaceae, isolated from kimchi.</title>
        <authorList>
            <person name="Jang J.Y."/>
            <person name="Oh Y.J."/>
            <person name="Lim S.K."/>
            <person name="Park H.K."/>
            <person name="Lee C."/>
            <person name="Kim J.Y."/>
            <person name="Lee M.A."/>
            <person name="Choi H.J."/>
        </authorList>
    </citation>
    <scope>NUCLEOTIDE SEQUENCE [LARGE SCALE GENOMIC DNA]</scope>
    <source>
        <strain evidence="2 3">NKC1-1</strain>
    </source>
</reference>
<protein>
    <submittedName>
        <fullName evidence="2">DUF3923 family protein</fullName>
    </submittedName>
</protein>
<sequence>MKFAWIAWWIVSGFWLALFAAGSIFLAQRDVDATGAVQIPEIIMLNIFVLACFYNPFAHSTWLVAMVIVRHKRIQETSVQEFKAFLVMKRVRQQGFMLISVGN</sequence>
<keyword evidence="3" id="KW-1185">Reference proteome</keyword>
<evidence type="ECO:0000313" key="3">
    <source>
        <dbReference type="Proteomes" id="UP000252100"/>
    </source>
</evidence>
<dbReference type="Proteomes" id="UP000252100">
    <property type="component" value="Chromosome"/>
</dbReference>
<organism evidence="2 3">
    <name type="scientific">Salicibibacter kimchii</name>
    <dbReference type="NCBI Taxonomy" id="2099786"/>
    <lineage>
        <taxon>Bacteria</taxon>
        <taxon>Bacillati</taxon>
        <taxon>Bacillota</taxon>
        <taxon>Bacilli</taxon>
        <taxon>Bacillales</taxon>
        <taxon>Bacillaceae</taxon>
        <taxon>Salicibibacter</taxon>
    </lineage>
</organism>
<keyword evidence="1" id="KW-0472">Membrane</keyword>
<dbReference type="Pfam" id="PF13061">
    <property type="entry name" value="DUF3923"/>
    <property type="match status" value="1"/>
</dbReference>
<keyword evidence="1" id="KW-1133">Transmembrane helix</keyword>